<organism evidence="1 2">
    <name type="scientific">Aeromonas veronii</name>
    <dbReference type="NCBI Taxonomy" id="654"/>
    <lineage>
        <taxon>Bacteria</taxon>
        <taxon>Pseudomonadati</taxon>
        <taxon>Pseudomonadota</taxon>
        <taxon>Gammaproteobacteria</taxon>
        <taxon>Aeromonadales</taxon>
        <taxon>Aeromonadaceae</taxon>
        <taxon>Aeromonas</taxon>
    </lineage>
</organism>
<dbReference type="InterPro" id="IPR036666">
    <property type="entry name" value="HHA_sf"/>
</dbReference>
<protein>
    <submittedName>
        <fullName evidence="1">Uncharacterized protein</fullName>
    </submittedName>
</protein>
<dbReference type="EMBL" id="PZKL01000038">
    <property type="protein sequence ID" value="PTH79907.1"/>
    <property type="molecule type" value="Genomic_DNA"/>
</dbReference>
<name>A0A2T4MZA6_AERVE</name>
<reference evidence="1 2" key="1">
    <citation type="submission" date="2018-03" db="EMBL/GenBank/DDBJ databases">
        <title>Aeromonas veronii whole genome sequencing and analysis.</title>
        <authorList>
            <person name="Xie H."/>
            <person name="Liu T."/>
            <person name="Wang K."/>
        </authorList>
    </citation>
    <scope>NUCLEOTIDE SEQUENCE [LARGE SCALE GENOMIC DNA]</scope>
    <source>
        <strain evidence="1 2">XH.VA.1</strain>
    </source>
</reference>
<evidence type="ECO:0000313" key="1">
    <source>
        <dbReference type="EMBL" id="PTH79907.1"/>
    </source>
</evidence>
<gene>
    <name evidence="1" type="ORF">DAA48_16725</name>
</gene>
<dbReference type="Gene3D" id="1.20.1280.40">
    <property type="entry name" value="HHA"/>
    <property type="match status" value="1"/>
</dbReference>
<dbReference type="AlphaFoldDB" id="A0A2T4MZA6"/>
<dbReference type="Proteomes" id="UP000241986">
    <property type="component" value="Unassembled WGS sequence"/>
</dbReference>
<accession>A0A2T4MZA6</accession>
<proteinExistence type="predicted"/>
<comment type="caution">
    <text evidence="1">The sequence shown here is derived from an EMBL/GenBank/DDBJ whole genome shotgun (WGS) entry which is preliminary data.</text>
</comment>
<dbReference type="SUPFAM" id="SSF68989">
    <property type="entry name" value="Hemolysin expression modulating protein HHA"/>
    <property type="match status" value="1"/>
</dbReference>
<sequence>MYGRKMRTKQKPQDEKKVERVTRQDWLVHFRLAVTHDTLDHMANRLWESITDDRIRLEMWIAYGDRQDEIDNNVFVNRVKCPKFY</sequence>
<evidence type="ECO:0000313" key="2">
    <source>
        <dbReference type="Proteomes" id="UP000241986"/>
    </source>
</evidence>